<organism evidence="2">
    <name type="scientific">freshwater metagenome</name>
    <dbReference type="NCBI Taxonomy" id="449393"/>
    <lineage>
        <taxon>unclassified sequences</taxon>
        <taxon>metagenomes</taxon>
        <taxon>ecological metagenomes</taxon>
    </lineage>
</organism>
<accession>A0A6J6TH25</accession>
<reference evidence="2" key="1">
    <citation type="submission" date="2020-05" db="EMBL/GenBank/DDBJ databases">
        <authorList>
            <person name="Chiriac C."/>
            <person name="Salcher M."/>
            <person name="Ghai R."/>
            <person name="Kavagutti S V."/>
        </authorList>
    </citation>
    <scope>NUCLEOTIDE SEQUENCE</scope>
</reference>
<feature type="region of interest" description="Disordered" evidence="1">
    <location>
        <begin position="31"/>
        <end position="53"/>
    </location>
</feature>
<gene>
    <name evidence="2" type="ORF">UFOPK2754_01555</name>
</gene>
<name>A0A6J6TH25_9ZZZZ</name>
<feature type="compositionally biased region" description="Polar residues" evidence="1">
    <location>
        <begin position="37"/>
        <end position="53"/>
    </location>
</feature>
<evidence type="ECO:0000313" key="2">
    <source>
        <dbReference type="EMBL" id="CAB4746702.1"/>
    </source>
</evidence>
<protein>
    <submittedName>
        <fullName evidence="2">Unannotated protein</fullName>
    </submittedName>
</protein>
<dbReference type="AlphaFoldDB" id="A0A6J6TH25"/>
<proteinExistence type="predicted"/>
<evidence type="ECO:0000256" key="1">
    <source>
        <dbReference type="SAM" id="MobiDB-lite"/>
    </source>
</evidence>
<dbReference type="EMBL" id="CAEZYR010000052">
    <property type="protein sequence ID" value="CAB4746702.1"/>
    <property type="molecule type" value="Genomic_DNA"/>
</dbReference>
<sequence>MKGWSDLGRPVGACASSARLKWAPNLPGGFAAHASQPRLSTGQSHQVGKWSIT</sequence>